<feature type="domain" description="C2HC/C3H-type" evidence="7">
    <location>
        <begin position="455"/>
        <end position="484"/>
    </location>
</feature>
<dbReference type="PROSITE" id="PS52027">
    <property type="entry name" value="ZF_C2HC_C3H"/>
    <property type="match status" value="10"/>
</dbReference>
<feature type="compositionally biased region" description="Low complexity" evidence="6">
    <location>
        <begin position="278"/>
        <end position="294"/>
    </location>
</feature>
<feature type="region of interest" description="Disordered" evidence="6">
    <location>
        <begin position="102"/>
        <end position="132"/>
    </location>
</feature>
<name>A0A8W8I9G7_MAGGI</name>
<dbReference type="AlphaFoldDB" id="A0A8W8I9G7"/>
<reference evidence="8" key="1">
    <citation type="submission" date="2022-08" db="UniProtKB">
        <authorList>
            <consortium name="EnsemblMetazoa"/>
        </authorList>
    </citation>
    <scope>IDENTIFICATION</scope>
    <source>
        <strain evidence="8">05x7-T-G4-1.051#20</strain>
    </source>
</reference>
<organism evidence="8 9">
    <name type="scientific">Magallana gigas</name>
    <name type="common">Pacific oyster</name>
    <name type="synonym">Crassostrea gigas</name>
    <dbReference type="NCBI Taxonomy" id="29159"/>
    <lineage>
        <taxon>Eukaryota</taxon>
        <taxon>Metazoa</taxon>
        <taxon>Spiralia</taxon>
        <taxon>Lophotrochozoa</taxon>
        <taxon>Mollusca</taxon>
        <taxon>Bivalvia</taxon>
        <taxon>Autobranchia</taxon>
        <taxon>Pteriomorphia</taxon>
        <taxon>Ostreida</taxon>
        <taxon>Ostreoidea</taxon>
        <taxon>Ostreidae</taxon>
        <taxon>Magallana</taxon>
    </lineage>
</organism>
<feature type="region of interest" description="Disordered" evidence="6">
    <location>
        <begin position="37"/>
        <end position="67"/>
    </location>
</feature>
<dbReference type="EnsemblMetazoa" id="G13074.1">
    <property type="protein sequence ID" value="G13074.1:cds"/>
    <property type="gene ID" value="G13074"/>
</dbReference>
<feature type="domain" description="C2HC/C3H-type" evidence="7">
    <location>
        <begin position="254"/>
        <end position="283"/>
    </location>
</feature>
<keyword evidence="3 5" id="KW-0863">Zinc-finger</keyword>
<evidence type="ECO:0000313" key="9">
    <source>
        <dbReference type="Proteomes" id="UP000005408"/>
    </source>
</evidence>
<feature type="domain" description="C2HC/C3H-type" evidence="7">
    <location>
        <begin position="390"/>
        <end position="419"/>
    </location>
</feature>
<evidence type="ECO:0000256" key="3">
    <source>
        <dbReference type="ARBA" id="ARBA00022771"/>
    </source>
</evidence>
<feature type="region of interest" description="Disordered" evidence="6">
    <location>
        <begin position="489"/>
        <end position="509"/>
    </location>
</feature>
<keyword evidence="9" id="KW-1185">Reference proteome</keyword>
<dbReference type="PANTHER" id="PTHR13555">
    <property type="entry name" value="C2H2 ZINC FINGER CGI-62-RELATED"/>
    <property type="match status" value="1"/>
</dbReference>
<dbReference type="Proteomes" id="UP000005408">
    <property type="component" value="Unassembled WGS sequence"/>
</dbReference>
<evidence type="ECO:0000313" key="8">
    <source>
        <dbReference type="EnsemblMetazoa" id="G13074.1:cds"/>
    </source>
</evidence>
<dbReference type="InterPro" id="IPR026319">
    <property type="entry name" value="ZC2HC1A/B-like"/>
</dbReference>
<feature type="domain" description="C2HC/C3H-type" evidence="7">
    <location>
        <begin position="8"/>
        <end position="37"/>
    </location>
</feature>
<dbReference type="Pfam" id="PF13913">
    <property type="entry name" value="zf-C2HC_2"/>
    <property type="match status" value="11"/>
</dbReference>
<evidence type="ECO:0000256" key="1">
    <source>
        <dbReference type="ARBA" id="ARBA00022723"/>
    </source>
</evidence>
<dbReference type="PANTHER" id="PTHR13555:SF68">
    <property type="entry name" value="ZINC FINGER PROTEIN 474"/>
    <property type="match status" value="1"/>
</dbReference>
<keyword evidence="2" id="KW-0677">Repeat</keyword>
<feature type="region of interest" description="Disordered" evidence="6">
    <location>
        <begin position="155"/>
        <end position="178"/>
    </location>
</feature>
<feature type="domain" description="C2HC/C3H-type" evidence="7">
    <location>
        <begin position="319"/>
        <end position="348"/>
    </location>
</feature>
<keyword evidence="4" id="KW-0862">Zinc</keyword>
<dbReference type="InterPro" id="IPR049899">
    <property type="entry name" value="Znf_C2HC_C3H"/>
</dbReference>
<feature type="compositionally biased region" description="Low complexity" evidence="6">
    <location>
        <begin position="421"/>
        <end position="432"/>
    </location>
</feature>
<proteinExistence type="predicted"/>
<feature type="domain" description="C2HC/C3H-type" evidence="7">
    <location>
        <begin position="622"/>
        <end position="651"/>
    </location>
</feature>
<feature type="domain" description="C2HC/C3H-type" evidence="7">
    <location>
        <begin position="184"/>
        <end position="213"/>
    </location>
</feature>
<feature type="domain" description="C2HC/C3H-type" evidence="7">
    <location>
        <begin position="523"/>
        <end position="552"/>
    </location>
</feature>
<evidence type="ECO:0000256" key="5">
    <source>
        <dbReference type="PROSITE-ProRule" id="PRU01371"/>
    </source>
</evidence>
<keyword evidence="1" id="KW-0479">Metal-binding</keyword>
<evidence type="ECO:0000259" key="7">
    <source>
        <dbReference type="PROSITE" id="PS52027"/>
    </source>
</evidence>
<feature type="domain" description="C2HC/C3H-type" evidence="7">
    <location>
        <begin position="81"/>
        <end position="110"/>
    </location>
</feature>
<dbReference type="GO" id="GO:0008270">
    <property type="term" value="F:zinc ion binding"/>
    <property type="evidence" value="ECO:0007669"/>
    <property type="project" value="UniProtKB-KW"/>
</dbReference>
<dbReference type="Gene3D" id="3.30.160.60">
    <property type="entry name" value="Classic Zinc Finger"/>
    <property type="match status" value="10"/>
</dbReference>
<feature type="region of interest" description="Disordered" evidence="6">
    <location>
        <begin position="412"/>
        <end position="451"/>
    </location>
</feature>
<evidence type="ECO:0000256" key="6">
    <source>
        <dbReference type="SAM" id="MobiDB-lite"/>
    </source>
</evidence>
<feature type="domain" description="C2HC/C3H-type" evidence="7">
    <location>
        <begin position="695"/>
        <end position="724"/>
    </location>
</feature>
<feature type="region of interest" description="Disordered" evidence="6">
    <location>
        <begin position="277"/>
        <end position="315"/>
    </location>
</feature>
<feature type="compositionally biased region" description="Basic and acidic residues" evidence="6">
    <location>
        <begin position="155"/>
        <end position="175"/>
    </location>
</feature>
<sequence length="725" mass="79106">MPAPPRKKTVVCYICGREFGSQSLSIHEPQCLKKWKAENDKLPKSQRRKTPVRPQILPSIEGGGADNERFNEAAWQSAQAQLVPCENCGRTFAPDRLQIHQRGCKPGKPMQPLKAGTGGTSDKGDRPRTTTITDPKVVKSENAIGDKTVRVEKQAEATPGLEKEGTFTTSKKDPPMSKAPPNPGFVLCYICGRKFGTKSIDIHEPQCLEKWRKENAQLPKSQRRKTPVKPEIVGGGSNNIEAMNEAAWQSAQSQLLPCDGCGRTFAPDRLAVHQRACKAPGGAKGKTPAATSTGRSSQSSATGGASPTPKKSSAPAQPQFVLCYICGRKFGSKSVAIHEPQCLEKWKIENSKLPKGQRRPEPKKPEVLQSGGKYDVEAMNEAAWQSAQAQLIPCDGCGRTFAPDRLAVHQRSCKGTGKGAGPTNKPGGTNPGVSPAASTGPAGSTGKGDPKGGPRTVVCYICGREFGSKSISIHEPQCLEKWKNENNKLPKERRRPIPKKPEAGQPLTRDQMNELAWENAKSQLIPCENCGRTFAPDRLDVHQRACKPKPGQGPSKAAAAEPSKAENPESSVANPFPNRPVPCHKCGKRFRQDRIDLHQKVCNLLLKADKADKPPPVIKRPPTMVCYICGREFGSKSISIHEPQCLEKWKIENNKLPKSQRRPEPIKPEVRKIGAKGTYDIDAMNDAAYESAKAQLLKCENCGRTFAPDRLPVHQRSCKPKPPKE</sequence>
<feature type="compositionally biased region" description="Polar residues" evidence="6">
    <location>
        <begin position="295"/>
        <end position="315"/>
    </location>
</feature>
<protein>
    <recommendedName>
        <fullName evidence="7">C2HC/C3H-type domain-containing protein</fullName>
    </recommendedName>
</protein>
<evidence type="ECO:0000256" key="2">
    <source>
        <dbReference type="ARBA" id="ARBA00022737"/>
    </source>
</evidence>
<evidence type="ECO:0000256" key="4">
    <source>
        <dbReference type="ARBA" id="ARBA00022833"/>
    </source>
</evidence>
<feature type="region of interest" description="Disordered" evidence="6">
    <location>
        <begin position="544"/>
        <end position="576"/>
    </location>
</feature>
<accession>A0A8W8I9G7</accession>